<name>W5IGY3_SCAIO</name>
<feature type="transmembrane region" description="Helical" evidence="6">
    <location>
        <begin position="81"/>
        <end position="103"/>
    </location>
</feature>
<dbReference type="PANTHER" id="PTHR42718">
    <property type="entry name" value="MAJOR FACILITATOR SUPERFAMILY MULTIDRUG TRANSPORTER MFSC"/>
    <property type="match status" value="1"/>
</dbReference>
<dbReference type="InterPro" id="IPR036259">
    <property type="entry name" value="MFS_trans_sf"/>
</dbReference>
<feature type="transmembrane region" description="Helical" evidence="6">
    <location>
        <begin position="48"/>
        <end position="69"/>
    </location>
</feature>
<evidence type="ECO:0000256" key="2">
    <source>
        <dbReference type="ARBA" id="ARBA00022448"/>
    </source>
</evidence>
<dbReference type="PANTHER" id="PTHR42718:SF9">
    <property type="entry name" value="MAJOR FACILITATOR SUPERFAMILY MULTIDRUG TRANSPORTER MFSC"/>
    <property type="match status" value="1"/>
</dbReference>
<feature type="transmembrane region" description="Helical" evidence="6">
    <location>
        <begin position="7"/>
        <end position="28"/>
    </location>
</feature>
<feature type="domain" description="Major facilitator superfamily (MFS) profile" evidence="7">
    <location>
        <begin position="10"/>
        <end position="508"/>
    </location>
</feature>
<feature type="transmembrane region" description="Helical" evidence="6">
    <location>
        <begin position="281"/>
        <end position="300"/>
    </location>
</feature>
<keyword evidence="2" id="KW-0813">Transport</keyword>
<feature type="transmembrane region" description="Helical" evidence="6">
    <location>
        <begin position="344"/>
        <end position="364"/>
    </location>
</feature>
<dbReference type="Proteomes" id="UP000005777">
    <property type="component" value="Unassembled WGS sequence"/>
</dbReference>
<feature type="transmembrane region" description="Helical" evidence="6">
    <location>
        <begin position="109"/>
        <end position="128"/>
    </location>
</feature>
<feature type="transmembrane region" description="Helical" evidence="6">
    <location>
        <begin position="135"/>
        <end position="159"/>
    </location>
</feature>
<feature type="transmembrane region" description="Helical" evidence="6">
    <location>
        <begin position="312"/>
        <end position="332"/>
    </location>
</feature>
<dbReference type="RefSeq" id="WP_006293555.1">
    <property type="nucleotide sequence ID" value="NZ_GG770226.1"/>
</dbReference>
<dbReference type="InterPro" id="IPR011701">
    <property type="entry name" value="MFS"/>
</dbReference>
<feature type="transmembrane region" description="Helical" evidence="6">
    <location>
        <begin position="370"/>
        <end position="396"/>
    </location>
</feature>
<evidence type="ECO:0000256" key="3">
    <source>
        <dbReference type="ARBA" id="ARBA00022692"/>
    </source>
</evidence>
<comment type="subcellular location">
    <subcellularLocation>
        <location evidence="1">Cell membrane</location>
        <topology evidence="1">Multi-pass membrane protein</topology>
    </subcellularLocation>
</comment>
<dbReference type="eggNOG" id="COG0477">
    <property type="taxonomic scope" value="Bacteria"/>
</dbReference>
<dbReference type="AlphaFoldDB" id="W5IGY3"/>
<keyword evidence="3 6" id="KW-0812">Transmembrane</keyword>
<feature type="transmembrane region" description="Helical" evidence="6">
    <location>
        <begin position="408"/>
        <end position="434"/>
    </location>
</feature>
<gene>
    <name evidence="8" type="ORF">HMPREF9020_01172</name>
</gene>
<comment type="caution">
    <text evidence="8">The sequence shown here is derived from an EMBL/GenBank/DDBJ whole genome shotgun (WGS) entry which is preliminary data.</text>
</comment>
<protein>
    <recommendedName>
        <fullName evidence="7">Major facilitator superfamily (MFS) profile domain-containing protein</fullName>
    </recommendedName>
</protein>
<evidence type="ECO:0000313" key="8">
    <source>
        <dbReference type="EMBL" id="EFG26093.1"/>
    </source>
</evidence>
<accession>W5IGY3</accession>
<evidence type="ECO:0000256" key="1">
    <source>
        <dbReference type="ARBA" id="ARBA00004651"/>
    </source>
</evidence>
<dbReference type="EMBL" id="ADCX01000010">
    <property type="protein sequence ID" value="EFG26093.1"/>
    <property type="molecule type" value="Genomic_DNA"/>
</dbReference>
<evidence type="ECO:0000256" key="4">
    <source>
        <dbReference type="ARBA" id="ARBA00022989"/>
    </source>
</evidence>
<organism evidence="8 9">
    <name type="scientific">Scardovia inopinata F0304</name>
    <dbReference type="NCBI Taxonomy" id="641146"/>
    <lineage>
        <taxon>Bacteria</taxon>
        <taxon>Bacillati</taxon>
        <taxon>Actinomycetota</taxon>
        <taxon>Actinomycetes</taxon>
        <taxon>Bifidobacteriales</taxon>
        <taxon>Bifidobacteriaceae</taxon>
        <taxon>Scardovia</taxon>
    </lineage>
</organism>
<evidence type="ECO:0000259" key="7">
    <source>
        <dbReference type="PROSITE" id="PS50850"/>
    </source>
</evidence>
<dbReference type="GO" id="GO:0022857">
    <property type="term" value="F:transmembrane transporter activity"/>
    <property type="evidence" value="ECO:0007669"/>
    <property type="project" value="InterPro"/>
</dbReference>
<dbReference type="Gene3D" id="1.20.1250.20">
    <property type="entry name" value="MFS general substrate transporter like domains"/>
    <property type="match status" value="1"/>
</dbReference>
<feature type="transmembrane region" description="Helical" evidence="6">
    <location>
        <begin position="486"/>
        <end position="507"/>
    </location>
</feature>
<dbReference type="PRINTS" id="PR01036">
    <property type="entry name" value="TCRTETB"/>
</dbReference>
<evidence type="ECO:0000256" key="5">
    <source>
        <dbReference type="ARBA" id="ARBA00023136"/>
    </source>
</evidence>
<dbReference type="CDD" id="cd17321">
    <property type="entry name" value="MFS_MMR_MDR_like"/>
    <property type="match status" value="1"/>
</dbReference>
<feature type="transmembrane region" description="Helical" evidence="6">
    <location>
        <begin position="212"/>
        <end position="232"/>
    </location>
</feature>
<keyword evidence="5 6" id="KW-0472">Membrane</keyword>
<keyword evidence="4 6" id="KW-1133">Transmembrane helix</keyword>
<evidence type="ECO:0000313" key="9">
    <source>
        <dbReference type="Proteomes" id="UP000005777"/>
    </source>
</evidence>
<dbReference type="GO" id="GO:0005886">
    <property type="term" value="C:plasma membrane"/>
    <property type="evidence" value="ECO:0007669"/>
    <property type="project" value="UniProtKB-SubCell"/>
</dbReference>
<dbReference type="SUPFAM" id="SSF103473">
    <property type="entry name" value="MFS general substrate transporter"/>
    <property type="match status" value="1"/>
</dbReference>
<evidence type="ECO:0000256" key="6">
    <source>
        <dbReference type="SAM" id="Phobius"/>
    </source>
</evidence>
<proteinExistence type="predicted"/>
<dbReference type="PROSITE" id="PS50850">
    <property type="entry name" value="MFS"/>
    <property type="match status" value="1"/>
</dbReference>
<dbReference type="Pfam" id="PF07690">
    <property type="entry name" value="MFS_1"/>
    <property type="match status" value="1"/>
</dbReference>
<reference evidence="8 9" key="1">
    <citation type="submission" date="2012-01" db="EMBL/GenBank/DDBJ databases">
        <title>The Genome Sequence of Scardovia inopinata F0304.</title>
        <authorList>
            <consortium name="The Broad Institute Genome Sequencing Platform"/>
            <person name="Ward D."/>
            <person name="Earl A."/>
            <person name="Feldgarden M."/>
            <person name="Gevers D."/>
            <person name="Young S."/>
            <person name="Zeng Q."/>
            <person name="Koehrsen M."/>
            <person name="Alvarado L."/>
            <person name="Berlin A.M."/>
            <person name="Borenstein D."/>
            <person name="Chapman S.B."/>
            <person name="Chen Z."/>
            <person name="Engels R."/>
            <person name="Freedman E."/>
            <person name="Gellesch M."/>
            <person name="Goldberg J."/>
            <person name="Griggs A."/>
            <person name="Gujja S."/>
            <person name="Heilman E.R."/>
            <person name="Heiman D.I."/>
            <person name="Hepburn T.A."/>
            <person name="Howarth C."/>
            <person name="Jen D."/>
            <person name="Larson L."/>
            <person name="Mehta T."/>
            <person name="Park D."/>
            <person name="Pearson M."/>
            <person name="Richards J."/>
            <person name="Roberts A."/>
            <person name="Saif S."/>
            <person name="Shea T.D."/>
            <person name="Shenoy N."/>
            <person name="Sisk P."/>
            <person name="Stolte C."/>
            <person name="Sykes S.N."/>
            <person name="Walk T."/>
            <person name="White J."/>
            <person name="Yandava C."/>
            <person name="Izard J."/>
            <person name="Baranova O.V."/>
            <person name="Blanton J.M."/>
            <person name="Tanner A.C."/>
            <person name="Dewhirst F."/>
            <person name="Haas B."/>
            <person name="Nusbaum C."/>
            <person name="Birren B."/>
        </authorList>
    </citation>
    <scope>NUCLEOTIDE SEQUENCE [LARGE SCALE GENOMIC DNA]</scope>
    <source>
        <strain evidence="8 9">F0304</strain>
    </source>
</reference>
<sequence length="514" mass="54883">MEKQHRILLMLVSLCVAEAIIFINTTAFNLALPSVAGSLHASTAAQQWMVSIYSLCFLAILLVSGFFGDLIGYRRVLLSGLVLYAVAAVLGSVAHTIILVIVARGLLGLAAGMFIPMGLATITSVVSPGDNSKAVTLWTVAGTLGIPLGPVIGGLMTLLMGWRGLFVFDAVAIVIALVLNYLFMPRQHQSHIQNNQNRQNHQLKNSKISTRFPIIQATLIVVAMSALSVGLINAQTSFLSFTTLFPLCCGILFAVSFSFLTLHAKHQLTDLTLMRFTSFQVSSIALLLLNFVVFGISFILPTYFQEAKGHNALMSGIMLMPMILSAIVGALLSRNIIGRFGEKTACFINLACIGFGLAVMALAIHLDLYILLSLGQIIAGIGMGAGQPVAFSWAFVDVPVERMGKGSSLLTVFQQLGSILGIGIFGSVQGALYFQELTRELNNTRLTAAHTITISLQQAGKVSGASGKLLKVSAIKAYETAGSINFVISALVIFVILLILIVLLHACSVKKSIP</sequence>
<dbReference type="HOGENOM" id="CLU_000960_28_0_11"/>
<feature type="transmembrane region" description="Helical" evidence="6">
    <location>
        <begin position="165"/>
        <end position="183"/>
    </location>
</feature>
<feature type="transmembrane region" description="Helical" evidence="6">
    <location>
        <begin position="238"/>
        <end position="260"/>
    </location>
</feature>
<dbReference type="InterPro" id="IPR020846">
    <property type="entry name" value="MFS_dom"/>
</dbReference>
<keyword evidence="9" id="KW-1185">Reference proteome</keyword>